<dbReference type="InterPro" id="IPR001441">
    <property type="entry name" value="UPP_synth-like"/>
</dbReference>
<comment type="similarity">
    <text evidence="2">Belongs to the UPP synthase family.</text>
</comment>
<dbReference type="InterPro" id="IPR036424">
    <property type="entry name" value="UPP_synth-like_sf"/>
</dbReference>
<dbReference type="EMBL" id="JAOWIN010000012">
    <property type="protein sequence ID" value="MDI9093978.1"/>
    <property type="molecule type" value="Genomic_DNA"/>
</dbReference>
<feature type="binding site" evidence="2">
    <location>
        <begin position="67"/>
        <end position="69"/>
    </location>
    <ligand>
        <name>substrate</name>
    </ligand>
</feature>
<feature type="binding site" evidence="2">
    <location>
        <position position="22"/>
    </location>
    <ligand>
        <name>Mg(2+)</name>
        <dbReference type="ChEBI" id="CHEBI:18420"/>
    </ligand>
</feature>
<evidence type="ECO:0000256" key="2">
    <source>
        <dbReference type="HAMAP-Rule" id="MF_01139"/>
    </source>
</evidence>
<keyword evidence="2" id="KW-0479">Metal-binding</keyword>
<evidence type="ECO:0000313" key="7">
    <source>
        <dbReference type="EMBL" id="QWQ19866.1"/>
    </source>
</evidence>
<gene>
    <name evidence="2 3" type="primary">uppS</name>
    <name evidence="6" type="ORF">CHI95_06515</name>
    <name evidence="3" type="ORF">GHA_04255</name>
    <name evidence="7" type="ORF">KOF27_14800</name>
    <name evidence="4" type="ORF">KYI77_03585</name>
    <name evidence="5" type="ORF">OGX73_15240</name>
</gene>
<dbReference type="EMBL" id="CP076405">
    <property type="protein sequence ID" value="QWQ19866.1"/>
    <property type="molecule type" value="Genomic_DNA"/>
</dbReference>
<dbReference type="PANTHER" id="PTHR10291:SF0">
    <property type="entry name" value="DEHYDRODOLICHYL DIPHOSPHATE SYNTHASE 2"/>
    <property type="match status" value="1"/>
</dbReference>
<dbReference type="Proteomes" id="UP000216001">
    <property type="component" value="Unassembled WGS sequence"/>
</dbReference>
<feature type="binding site" evidence="2">
    <location>
        <position position="73"/>
    </location>
    <ligand>
        <name>substrate</name>
    </ligand>
</feature>
<evidence type="ECO:0000313" key="8">
    <source>
        <dbReference type="Proteomes" id="UP000216001"/>
    </source>
</evidence>
<protein>
    <recommendedName>
        <fullName evidence="2">Ditrans,polycis-undecaprenyl-diphosphate synthase ((2E,6E)-farnesyl-diphosphate specific)</fullName>
        <ecNumber evidence="2">2.5.1.31</ecNumber>
    </recommendedName>
    <alternativeName>
        <fullName evidence="2">Ditrans,polycis-undecaprenylcistransferase</fullName>
    </alternativeName>
    <alternativeName>
        <fullName evidence="2">Undecaprenyl diphosphate synthase</fullName>
        <shortName evidence="2">UDS</shortName>
    </alternativeName>
    <alternativeName>
        <fullName evidence="2">Undecaprenyl pyrophosphate synthase</fullName>
        <shortName evidence="2">UPP synthase</shortName>
    </alternativeName>
</protein>
<dbReference type="EC" id="2.5.1.31" evidence="2"/>
<feature type="binding site" evidence="2">
    <location>
        <position position="71"/>
    </location>
    <ligand>
        <name>substrate</name>
    </ligand>
</feature>
<dbReference type="Proteomes" id="UP001155882">
    <property type="component" value="Unassembled WGS sequence"/>
</dbReference>
<dbReference type="HAMAP" id="MF_01139">
    <property type="entry name" value="ISPT"/>
    <property type="match status" value="1"/>
</dbReference>
<reference evidence="7" key="3">
    <citation type="submission" date="2021-06" db="EMBL/GenBank/DDBJ databases">
        <title>Emergence of genetically related NDM-1-producing Providencia rettgeri strains in Argentina.</title>
        <authorList>
            <person name="Pasteran F."/>
            <person name="Meo A."/>
            <person name="Gomez S."/>
            <person name="Derdoy L."/>
            <person name="Albronoz E."/>
            <person name="Faccone D."/>
            <person name="Guerriero L."/>
            <person name="Archuby D."/>
            <person name="Tarzia A."/>
            <person name="Lopez M."/>
            <person name="Corso A."/>
        </authorList>
    </citation>
    <scope>NUCLEOTIDE SEQUENCE</scope>
    <source>
        <strain evidence="7">PreM15628</strain>
    </source>
</reference>
<dbReference type="Gene3D" id="3.40.1180.10">
    <property type="entry name" value="Decaprenyl diphosphate synthase-like"/>
    <property type="match status" value="1"/>
</dbReference>
<comment type="function">
    <text evidence="2">Catalyzes the sequential condensation of isopentenyl diphosphate (IPP) with (2E,6E)-farnesyl diphosphate (E,E-FPP) to yield (2Z,6Z,10Z,14Z,18Z,22Z,26Z,30Z,34E,38E)-undecaprenyl diphosphate (di-trans,octa-cis-UPP). UPP is the precursor of glycosyl carrier lipid in the biosynthesis of bacterial cell wall polysaccharide components such as peptidoglycan and lipopolysaccharide.</text>
</comment>
<feature type="binding site" evidence="2">
    <location>
        <begin position="196"/>
        <end position="198"/>
    </location>
    <ligand>
        <name>substrate</name>
    </ligand>
</feature>
<dbReference type="STRING" id="587.RB151_035430"/>
<evidence type="ECO:0000313" key="3">
    <source>
        <dbReference type="EMBL" id="CAB5716973.1"/>
    </source>
</evidence>
<dbReference type="Pfam" id="PF01255">
    <property type="entry name" value="Prenyltransf"/>
    <property type="match status" value="1"/>
</dbReference>
<comment type="subunit">
    <text evidence="2">Homodimer.</text>
</comment>
<feature type="binding site" evidence="2">
    <location>
        <position position="39"/>
    </location>
    <ligand>
        <name>substrate</name>
    </ligand>
</feature>
<feature type="active site" description="Proton acceptor" evidence="2">
    <location>
        <position position="70"/>
    </location>
</feature>
<dbReference type="FunFam" id="3.40.1180.10:FF:000001">
    <property type="entry name" value="(2E,6E)-farnesyl-diphosphate-specific ditrans,polycis-undecaprenyl-diphosphate synthase"/>
    <property type="match status" value="1"/>
</dbReference>
<dbReference type="InterPro" id="IPR018520">
    <property type="entry name" value="UPP_synth-like_CS"/>
</dbReference>
<dbReference type="EMBL" id="JAHWLI010000007">
    <property type="protein sequence ID" value="MBW3115541.1"/>
    <property type="molecule type" value="Genomic_DNA"/>
</dbReference>
<dbReference type="GO" id="GO:0016094">
    <property type="term" value="P:polyprenol biosynthetic process"/>
    <property type="evidence" value="ECO:0007669"/>
    <property type="project" value="TreeGrafter"/>
</dbReference>
<keyword evidence="2" id="KW-0133">Cell shape</keyword>
<feature type="binding site" evidence="2">
    <location>
        <position position="35"/>
    </location>
    <ligand>
        <name>substrate</name>
    </ligand>
</feature>
<evidence type="ECO:0000313" key="4">
    <source>
        <dbReference type="EMBL" id="MBW3115541.1"/>
    </source>
</evidence>
<feature type="binding site" evidence="2">
    <location>
        <position position="190"/>
    </location>
    <ligand>
        <name>substrate</name>
    </ligand>
</feature>
<comment type="catalytic activity">
    <reaction evidence="2">
        <text>8 isopentenyl diphosphate + (2E,6E)-farnesyl diphosphate = di-trans,octa-cis-undecaprenyl diphosphate + 8 diphosphate</text>
        <dbReference type="Rhea" id="RHEA:27551"/>
        <dbReference type="ChEBI" id="CHEBI:33019"/>
        <dbReference type="ChEBI" id="CHEBI:58405"/>
        <dbReference type="ChEBI" id="CHEBI:128769"/>
        <dbReference type="ChEBI" id="CHEBI:175763"/>
        <dbReference type="EC" id="2.5.1.31"/>
    </reaction>
</comment>
<evidence type="ECO:0000256" key="1">
    <source>
        <dbReference type="ARBA" id="ARBA00022679"/>
    </source>
</evidence>
<reference evidence="5" key="5">
    <citation type="submission" date="2022-10" db="EMBL/GenBank/DDBJ databases">
        <title>Bacterial isolates recovered from the One Health project in Brazil.</title>
        <authorList>
            <person name="Valiatti T.B."/>
            <person name="Santos F."/>
            <person name="Cayo R."/>
            <person name="Gales A.C."/>
        </authorList>
    </citation>
    <scope>NUCLEOTIDE SEQUENCE</scope>
    <source>
        <strain evidence="5">PVR188</strain>
    </source>
</reference>
<accession>A0A264VW36</accession>
<dbReference type="SUPFAM" id="SSF64005">
    <property type="entry name" value="Undecaprenyl diphosphate synthase"/>
    <property type="match status" value="1"/>
</dbReference>
<feature type="binding site" evidence="2">
    <location>
        <position position="27"/>
    </location>
    <ligand>
        <name>substrate</name>
    </ligand>
</feature>
<name>A0A264VW36_PRORE</name>
<organism evidence="6 8">
    <name type="scientific">Providencia rettgeri</name>
    <dbReference type="NCBI Taxonomy" id="587"/>
    <lineage>
        <taxon>Bacteria</taxon>
        <taxon>Pseudomonadati</taxon>
        <taxon>Pseudomonadota</taxon>
        <taxon>Gammaproteobacteria</taxon>
        <taxon>Enterobacterales</taxon>
        <taxon>Morganellaceae</taxon>
        <taxon>Providencia</taxon>
    </lineage>
</organism>
<dbReference type="GO" id="GO:0009252">
    <property type="term" value="P:peptidoglycan biosynthetic process"/>
    <property type="evidence" value="ECO:0007669"/>
    <property type="project" value="UniProtKB-UniRule"/>
</dbReference>
<reference evidence="6 8" key="1">
    <citation type="submission" date="2017-07" db="EMBL/GenBank/DDBJ databases">
        <title>blaIMP-27 on transferable plasmids in Proteus mirabilis and Providencia rettgeri.</title>
        <authorList>
            <person name="Potter R."/>
        </authorList>
    </citation>
    <scope>NUCLEOTIDE SEQUENCE [LARGE SCALE GENOMIC DNA]</scope>
    <source>
        <strain evidence="6 8">PR1</strain>
    </source>
</reference>
<dbReference type="GO" id="GO:0000287">
    <property type="term" value="F:magnesium ion binding"/>
    <property type="evidence" value="ECO:0007669"/>
    <property type="project" value="UniProtKB-UniRule"/>
</dbReference>
<dbReference type="GeneID" id="92275973"/>
<dbReference type="CDD" id="cd00475">
    <property type="entry name" value="Cis_IPPS"/>
    <property type="match status" value="1"/>
</dbReference>
<reference evidence="3" key="2">
    <citation type="submission" date="2020-05" db="EMBL/GenBank/DDBJ databases">
        <authorList>
            <person name="Delgado-Blas J."/>
        </authorList>
    </citation>
    <scope>NUCLEOTIDE SEQUENCE</scope>
    <source>
        <strain evidence="3">BB1453</strain>
    </source>
</reference>
<dbReference type="GO" id="GO:0008834">
    <property type="term" value="F:ditrans,polycis-undecaprenyl-diphosphate synthase [(2E,6E)-farnesyl-diphosphate specific] activity"/>
    <property type="evidence" value="ECO:0007669"/>
    <property type="project" value="UniProtKB-UniRule"/>
</dbReference>
<proteinExistence type="inferred from homology"/>
<dbReference type="Proteomes" id="UP000834611">
    <property type="component" value="Unassembled WGS sequence"/>
</dbReference>
<keyword evidence="2" id="KW-0460">Magnesium</keyword>
<dbReference type="GO" id="GO:0008360">
    <property type="term" value="P:regulation of cell shape"/>
    <property type="evidence" value="ECO:0007669"/>
    <property type="project" value="UniProtKB-KW"/>
</dbReference>
<dbReference type="NCBIfam" id="NF011405">
    <property type="entry name" value="PRK14830.1"/>
    <property type="match status" value="1"/>
</dbReference>
<dbReference type="Proteomes" id="UP000682358">
    <property type="component" value="Chromosome"/>
</dbReference>
<dbReference type="EMBL" id="NOWC01000005">
    <property type="protein sequence ID" value="OZS75539.1"/>
    <property type="molecule type" value="Genomic_DNA"/>
</dbReference>
<reference evidence="4" key="4">
    <citation type="submission" date="2021-07" db="EMBL/GenBank/DDBJ databases">
        <authorList>
            <person name="Stanton E."/>
        </authorList>
    </citation>
    <scope>NUCLEOTIDE SEQUENCE</scope>
    <source>
        <strain evidence="4">2021EL-01139</strain>
    </source>
</reference>
<dbReference type="EMBL" id="CAHPSF010000017">
    <property type="protein sequence ID" value="CAB5716973.1"/>
    <property type="molecule type" value="Genomic_DNA"/>
</dbReference>
<feature type="binding site" evidence="2">
    <location>
        <begin position="23"/>
        <end position="26"/>
    </location>
    <ligand>
        <name>substrate</name>
    </ligand>
</feature>
<keyword evidence="2" id="KW-0573">Peptidoglycan synthesis</keyword>
<dbReference type="GO" id="GO:0071555">
    <property type="term" value="P:cell wall organization"/>
    <property type="evidence" value="ECO:0007669"/>
    <property type="project" value="UniProtKB-KW"/>
</dbReference>
<evidence type="ECO:0000313" key="5">
    <source>
        <dbReference type="EMBL" id="MDI9093978.1"/>
    </source>
</evidence>
<comment type="cofactor">
    <cofactor evidence="2">
        <name>Mg(2+)</name>
        <dbReference type="ChEBI" id="CHEBI:18420"/>
    </cofactor>
    <text evidence="2">Binds 2 magnesium ions per subunit.</text>
</comment>
<dbReference type="Proteomes" id="UP001159001">
    <property type="component" value="Unassembled WGS sequence"/>
</dbReference>
<keyword evidence="1 2" id="KW-0808">Transferase</keyword>
<dbReference type="NCBIfam" id="TIGR00055">
    <property type="entry name" value="uppS"/>
    <property type="match status" value="1"/>
</dbReference>
<feature type="binding site" evidence="2">
    <location>
        <position position="195"/>
    </location>
    <ligand>
        <name>Mg(2+)</name>
        <dbReference type="ChEBI" id="CHEBI:18420"/>
    </ligand>
</feature>
<feature type="binding site" evidence="2">
    <location>
        <position position="209"/>
    </location>
    <ligand>
        <name>Mg(2+)</name>
        <dbReference type="ChEBI" id="CHEBI:18420"/>
    </ligand>
</feature>
<dbReference type="PROSITE" id="PS01066">
    <property type="entry name" value="UPP_SYNTHASE"/>
    <property type="match status" value="1"/>
</dbReference>
<feature type="active site" evidence="2">
    <location>
        <position position="22"/>
    </location>
</feature>
<dbReference type="PANTHER" id="PTHR10291">
    <property type="entry name" value="DEHYDRODOLICHYL DIPHOSPHATE SYNTHASE FAMILY MEMBER"/>
    <property type="match status" value="1"/>
</dbReference>
<evidence type="ECO:0000313" key="6">
    <source>
        <dbReference type="EMBL" id="OZS75539.1"/>
    </source>
</evidence>
<dbReference type="RefSeq" id="WP_004257489.1">
    <property type="nucleotide sequence ID" value="NZ_ABDWLN020000016.1"/>
</dbReference>
<dbReference type="GO" id="GO:0005829">
    <property type="term" value="C:cytosol"/>
    <property type="evidence" value="ECO:0007669"/>
    <property type="project" value="TreeGrafter"/>
</dbReference>
<sequence>MNSSGENLSDSMMPKHVAIIMDGNGRWAKQRGKLRITGHKAGVESVRNSVRFAVKNKISSLTLYAFSSENWRRPEKEVSSLMELFVFALDNEVKNLHKNNVKLKVIGDISRFSERLRKRIDKAEALTQNNTGLKLNIAANYGGRWDISNSVKQVFAKVQSGELSIDDINEESIDNHICMHDQENVDLVIRTGGEHRISNFLLWQVAYAEFYFTNVLWPDFDEMVFQSAVDAFSKRERRYGGAESDDELGKE</sequence>
<keyword evidence="2" id="KW-0961">Cell wall biogenesis/degradation</keyword>
<dbReference type="AlphaFoldDB" id="A0A264VW36"/>